<dbReference type="InParanoid" id="A0A369K7M7"/>
<evidence type="ECO:0000313" key="2">
    <source>
        <dbReference type="EMBL" id="RDB30611.1"/>
    </source>
</evidence>
<gene>
    <name evidence="2" type="ORF">Hypma_005875</name>
</gene>
<dbReference type="Proteomes" id="UP000076154">
    <property type="component" value="Unassembled WGS sequence"/>
</dbReference>
<organism evidence="2 3">
    <name type="scientific">Hypsizygus marmoreus</name>
    <name type="common">White beech mushroom</name>
    <name type="synonym">Agaricus marmoreus</name>
    <dbReference type="NCBI Taxonomy" id="39966"/>
    <lineage>
        <taxon>Eukaryota</taxon>
        <taxon>Fungi</taxon>
        <taxon>Dikarya</taxon>
        <taxon>Basidiomycota</taxon>
        <taxon>Agaricomycotina</taxon>
        <taxon>Agaricomycetes</taxon>
        <taxon>Agaricomycetidae</taxon>
        <taxon>Agaricales</taxon>
        <taxon>Tricholomatineae</taxon>
        <taxon>Lyophyllaceae</taxon>
        <taxon>Hypsizygus</taxon>
    </lineage>
</organism>
<name>A0A369K7M7_HYPMA</name>
<evidence type="ECO:0000256" key="1">
    <source>
        <dbReference type="SAM" id="MobiDB-lite"/>
    </source>
</evidence>
<proteinExistence type="predicted"/>
<feature type="region of interest" description="Disordered" evidence="1">
    <location>
        <begin position="156"/>
        <end position="204"/>
    </location>
</feature>
<dbReference type="AlphaFoldDB" id="A0A369K7M7"/>
<sequence>MNTSVSAFPSSGTAAKEIENASFGYTGGADTDTKSDFIPLVKVTNKQVTGIVRDFSYLFQIVHATVQHYTLDRRYFRHLIDHQGKGPQYILHTTSHEGRIVVKSQLPGDTSAGPSSRLGSWSISPFRRQNSDECWSVSETGSDLLTQVHVQVPRHESADQHWNSPAHRLRPYPNRHQRSGSRNAASHPRHGHHCQRGRRVVHSTSRRVVAATTGRGWDHICLTEVQRRRRIYKHKYRRRHDTAPTGILEPSDAEGEGEGVVRISTMDTSPKVYCLLNLGNRRRKFVDHIWDRPGYDWEFISV</sequence>
<comment type="caution">
    <text evidence="2">The sequence shown here is derived from an EMBL/GenBank/DDBJ whole genome shotgun (WGS) entry which is preliminary data.</text>
</comment>
<feature type="compositionally biased region" description="Basic residues" evidence="1">
    <location>
        <begin position="187"/>
        <end position="204"/>
    </location>
</feature>
<evidence type="ECO:0000313" key="3">
    <source>
        <dbReference type="Proteomes" id="UP000076154"/>
    </source>
</evidence>
<reference evidence="2" key="1">
    <citation type="submission" date="2018-04" db="EMBL/GenBank/DDBJ databases">
        <title>Whole genome sequencing of Hypsizygus marmoreus.</title>
        <authorList>
            <person name="Choi I.-G."/>
            <person name="Min B."/>
            <person name="Kim J.-G."/>
            <person name="Kim S."/>
            <person name="Oh Y.-L."/>
            <person name="Kong W.-S."/>
            <person name="Park H."/>
            <person name="Jeong J."/>
            <person name="Song E.-S."/>
        </authorList>
    </citation>
    <scope>NUCLEOTIDE SEQUENCE [LARGE SCALE GENOMIC DNA]</scope>
    <source>
        <strain evidence="2">51987-8</strain>
    </source>
</reference>
<protein>
    <submittedName>
        <fullName evidence="2">Uncharacterized protein</fullName>
    </submittedName>
</protein>
<keyword evidence="3" id="KW-1185">Reference proteome</keyword>
<dbReference type="EMBL" id="LUEZ02000004">
    <property type="protein sequence ID" value="RDB30611.1"/>
    <property type="molecule type" value="Genomic_DNA"/>
</dbReference>
<feature type="compositionally biased region" description="Basic residues" evidence="1">
    <location>
        <begin position="167"/>
        <end position="179"/>
    </location>
</feature>
<accession>A0A369K7M7</accession>